<keyword evidence="1" id="KW-0472">Membrane</keyword>
<name>A0A9X2HF02_9MICC</name>
<feature type="transmembrane region" description="Helical" evidence="1">
    <location>
        <begin position="39"/>
        <end position="61"/>
    </location>
</feature>
<sequence>MGRDKKTDAGLVFPWFLPGIILGVIIGAIIAPQEPGFHFWPYAFAMVPIIGLNRLIMYVYYRRKRNREDAG</sequence>
<evidence type="ECO:0000313" key="2">
    <source>
        <dbReference type="EMBL" id="MCP3426049.1"/>
    </source>
</evidence>
<comment type="caution">
    <text evidence="2">The sequence shown here is derived from an EMBL/GenBank/DDBJ whole genome shotgun (WGS) entry which is preliminary data.</text>
</comment>
<feature type="transmembrane region" description="Helical" evidence="1">
    <location>
        <begin position="12"/>
        <end position="33"/>
    </location>
</feature>
<dbReference type="AlphaFoldDB" id="A0A9X2HF02"/>
<keyword evidence="3" id="KW-1185">Reference proteome</keyword>
<reference evidence="2" key="1">
    <citation type="submission" date="2022-06" db="EMBL/GenBank/DDBJ databases">
        <title>Rothia sp. isolated from sandalwood seedling.</title>
        <authorList>
            <person name="Tuikhar N."/>
            <person name="Kirdat K."/>
            <person name="Thorat V."/>
            <person name="Swetha P."/>
            <person name="Padma S."/>
            <person name="Sundararaj R."/>
            <person name="Yadav A."/>
        </authorList>
    </citation>
    <scope>NUCLEOTIDE SEQUENCE</scope>
    <source>
        <strain evidence="2">AR01</strain>
    </source>
</reference>
<dbReference type="Proteomes" id="UP001139502">
    <property type="component" value="Unassembled WGS sequence"/>
</dbReference>
<keyword evidence="1" id="KW-1133">Transmembrane helix</keyword>
<proteinExistence type="predicted"/>
<keyword evidence="1" id="KW-0812">Transmembrane</keyword>
<evidence type="ECO:0000256" key="1">
    <source>
        <dbReference type="SAM" id="Phobius"/>
    </source>
</evidence>
<dbReference type="RefSeq" id="WP_254166541.1">
    <property type="nucleotide sequence ID" value="NZ_JANAFB010000017.1"/>
</dbReference>
<accession>A0A9X2HF02</accession>
<evidence type="ECO:0000313" key="3">
    <source>
        <dbReference type="Proteomes" id="UP001139502"/>
    </source>
</evidence>
<dbReference type="EMBL" id="JANAFB010000017">
    <property type="protein sequence ID" value="MCP3426049.1"/>
    <property type="molecule type" value="Genomic_DNA"/>
</dbReference>
<protein>
    <submittedName>
        <fullName evidence="2">Uncharacterized protein</fullName>
    </submittedName>
</protein>
<gene>
    <name evidence="2" type="ORF">NBM05_08540</name>
</gene>
<organism evidence="2 3">
    <name type="scientific">Rothia santali</name>
    <dbReference type="NCBI Taxonomy" id="2949643"/>
    <lineage>
        <taxon>Bacteria</taxon>
        <taxon>Bacillati</taxon>
        <taxon>Actinomycetota</taxon>
        <taxon>Actinomycetes</taxon>
        <taxon>Micrococcales</taxon>
        <taxon>Micrococcaceae</taxon>
        <taxon>Rothia</taxon>
    </lineage>
</organism>